<dbReference type="PANTHER" id="PTHR10606:SF65">
    <property type="entry name" value="6-PHOSPHOFRUCTO-2-KINASE_FRUCTOSE-2, 6-BISPHOSPHATASE-LIKE PROTEIN"/>
    <property type="match status" value="1"/>
</dbReference>
<dbReference type="GO" id="GO:0005829">
    <property type="term" value="C:cytosol"/>
    <property type="evidence" value="ECO:0007669"/>
    <property type="project" value="TreeGrafter"/>
</dbReference>
<dbReference type="OrthoDB" id="267323at2759"/>
<dbReference type="RefSeq" id="XP_014254083.1">
    <property type="nucleotide sequence ID" value="XM_014398597.2"/>
</dbReference>
<dbReference type="InterPro" id="IPR013078">
    <property type="entry name" value="His_Pase_superF_clade-1"/>
</dbReference>
<dbReference type="PANTHER" id="PTHR10606">
    <property type="entry name" value="6-PHOSPHOFRUCTO-2-KINASE/FRUCTOSE-2,6-BISPHOSPHATASE"/>
    <property type="match status" value="1"/>
</dbReference>
<name>A0A8I6S1B2_CIMLE</name>
<dbReference type="FunFam" id="3.40.50.1240:FF:000001">
    <property type="entry name" value="6-phosphofructo-2-kinase/fructose-2, 6-bisphosphatase 3 isoform 2"/>
    <property type="match status" value="1"/>
</dbReference>
<dbReference type="KEGG" id="clec:106669260"/>
<feature type="active site" description="Tele-phosphohistidine intermediate" evidence="4">
    <location>
        <position position="245"/>
    </location>
</feature>
<dbReference type="OMA" id="MRQYEPI"/>
<proteinExistence type="inferred from homology"/>
<feature type="binding site" evidence="5">
    <location>
        <position position="294"/>
    </location>
    <ligand>
        <name>substrate</name>
    </ligand>
</feature>
<dbReference type="InterPro" id="IPR013079">
    <property type="entry name" value="6Phosfructo_kin"/>
</dbReference>
<keyword evidence="8" id="KW-1185">Reference proteome</keyword>
<dbReference type="PIRSF" id="PIRSF000709">
    <property type="entry name" value="6PFK_2-Ptase"/>
    <property type="match status" value="1"/>
</dbReference>
<evidence type="ECO:0000256" key="3">
    <source>
        <dbReference type="ARBA" id="ARBA00022840"/>
    </source>
</evidence>
<dbReference type="GeneID" id="106669260"/>
<dbReference type="GO" id="GO:0005524">
    <property type="term" value="F:ATP binding"/>
    <property type="evidence" value="ECO:0007669"/>
    <property type="project" value="UniProtKB-KW"/>
</dbReference>
<dbReference type="GO" id="GO:0006000">
    <property type="term" value="P:fructose metabolic process"/>
    <property type="evidence" value="ECO:0007669"/>
    <property type="project" value="InterPro"/>
</dbReference>
<dbReference type="Pfam" id="PF01591">
    <property type="entry name" value="6PF2K"/>
    <property type="match status" value="1"/>
</dbReference>
<organism evidence="7 8">
    <name type="scientific">Cimex lectularius</name>
    <name type="common">Bed bug</name>
    <name type="synonym">Acanthia lectularia</name>
    <dbReference type="NCBI Taxonomy" id="79782"/>
    <lineage>
        <taxon>Eukaryota</taxon>
        <taxon>Metazoa</taxon>
        <taxon>Ecdysozoa</taxon>
        <taxon>Arthropoda</taxon>
        <taxon>Hexapoda</taxon>
        <taxon>Insecta</taxon>
        <taxon>Pterygota</taxon>
        <taxon>Neoptera</taxon>
        <taxon>Paraneoptera</taxon>
        <taxon>Hemiptera</taxon>
        <taxon>Heteroptera</taxon>
        <taxon>Panheteroptera</taxon>
        <taxon>Cimicomorpha</taxon>
        <taxon>Cimicidae</taxon>
        <taxon>Cimex</taxon>
    </lineage>
</organism>
<evidence type="ECO:0000313" key="7">
    <source>
        <dbReference type="EnsemblMetazoa" id="XP_014254083.1"/>
    </source>
</evidence>
<evidence type="ECO:0000256" key="1">
    <source>
        <dbReference type="ARBA" id="ARBA00008408"/>
    </source>
</evidence>
<feature type="domain" description="6-phosphofructo-2-kinase" evidence="6">
    <location>
        <begin position="26"/>
        <end position="229"/>
    </location>
</feature>
<evidence type="ECO:0000259" key="6">
    <source>
        <dbReference type="Pfam" id="PF01591"/>
    </source>
</evidence>
<feature type="active site" description="Proton donor/acceptor" evidence="4">
    <location>
        <position position="314"/>
    </location>
</feature>
<dbReference type="SUPFAM" id="SSF53254">
    <property type="entry name" value="Phosphoglycerate mutase-like"/>
    <property type="match status" value="1"/>
</dbReference>
<dbReference type="SMART" id="SM00855">
    <property type="entry name" value="PGAM"/>
    <property type="match status" value="1"/>
</dbReference>
<dbReference type="Gene3D" id="3.40.50.300">
    <property type="entry name" value="P-loop containing nucleotide triphosphate hydrolases"/>
    <property type="match status" value="1"/>
</dbReference>
<reference evidence="7" key="1">
    <citation type="submission" date="2022-01" db="UniProtKB">
        <authorList>
            <consortium name="EnsemblMetazoa"/>
        </authorList>
    </citation>
    <scope>IDENTIFICATION</scope>
</reference>
<evidence type="ECO:0000313" key="8">
    <source>
        <dbReference type="Proteomes" id="UP000494040"/>
    </source>
</evidence>
<keyword evidence="2" id="KW-0547">Nucleotide-binding</keyword>
<dbReference type="GO" id="GO:0003873">
    <property type="term" value="F:6-phosphofructo-2-kinase activity"/>
    <property type="evidence" value="ECO:0007669"/>
    <property type="project" value="InterPro"/>
</dbReference>
<sequence>MAPTSMCLNGKDVDKRPLKPATGQFVPLVVVLVGLPARGKTVLAHKLERYLNWIGHHAKVISLSTYRRKYFSKYDSNVIFDIENPDSSSLRKQYTHDAIQSTKDWLEVEGDIAILDGTHGSQDIRQLLRTLFVKQLGYKLLFIECEIDDNKLIEDNIKETIQICEDYSGMDYNDALKDLRTKIDIFSKYYTSISPKEEENCSYIKFHNAGENISVHRLDGPYQTKVLEFVSCFRPVKKTLFFTRHGESEFNLLGRIGGDTNLSSRGHTYANSLAEYFNKAEINNLRVWTSEKKRTKQTAEGIKAPVEHLLALNELDAGICEGMTYEEMQEKFPQEFAWRDQDKLRYRYPWGESYVDIMTRLEPVLLELEREDSVLVISHQAVLRCVLGYFLNTNPDRLPYLNVPLHKIIKLTSRGYECDIEHISLNVACVDTYRQQPTNCSADRSTDDVLITIPKHYDNLKPRPMEPTLVNSMN</sequence>
<dbReference type="Gene3D" id="3.40.50.1240">
    <property type="entry name" value="Phosphoglycerate mutase-like"/>
    <property type="match status" value="1"/>
</dbReference>
<evidence type="ECO:0000256" key="4">
    <source>
        <dbReference type="PIRSR" id="PIRSR613078-1"/>
    </source>
</evidence>
<feature type="binding site" evidence="5">
    <location>
        <begin position="244"/>
        <end position="251"/>
    </location>
    <ligand>
        <name>substrate</name>
    </ligand>
</feature>
<comment type="similarity">
    <text evidence="1">In the C-terminal section; belongs to the phosphoglycerate mutase family.</text>
</comment>
<dbReference type="GO" id="GO:0004331">
    <property type="term" value="F:fructose-2,6-bisphosphate 2-phosphatase activity"/>
    <property type="evidence" value="ECO:0007669"/>
    <property type="project" value="TreeGrafter"/>
</dbReference>
<dbReference type="CDD" id="cd07067">
    <property type="entry name" value="HP_PGM_like"/>
    <property type="match status" value="1"/>
</dbReference>
<dbReference type="AlphaFoldDB" id="A0A8I6S1B2"/>
<dbReference type="SUPFAM" id="SSF52540">
    <property type="entry name" value="P-loop containing nucleoside triphosphate hydrolases"/>
    <property type="match status" value="1"/>
</dbReference>
<dbReference type="Proteomes" id="UP000494040">
    <property type="component" value="Unassembled WGS sequence"/>
</dbReference>
<dbReference type="InterPro" id="IPR027417">
    <property type="entry name" value="P-loop_NTPase"/>
</dbReference>
<evidence type="ECO:0000256" key="5">
    <source>
        <dbReference type="PIRSR" id="PIRSR613078-2"/>
    </source>
</evidence>
<dbReference type="InterPro" id="IPR003094">
    <property type="entry name" value="6Pfruct_kin"/>
</dbReference>
<dbReference type="InterPro" id="IPR029033">
    <property type="entry name" value="His_PPase_superfam"/>
</dbReference>
<evidence type="ECO:0000256" key="2">
    <source>
        <dbReference type="ARBA" id="ARBA00022741"/>
    </source>
</evidence>
<dbReference type="EnsemblMetazoa" id="XM_014398597.2">
    <property type="protein sequence ID" value="XP_014254083.1"/>
    <property type="gene ID" value="LOC106669260"/>
</dbReference>
<dbReference type="GO" id="GO:0006003">
    <property type="term" value="P:fructose 2,6-bisphosphate metabolic process"/>
    <property type="evidence" value="ECO:0007669"/>
    <property type="project" value="InterPro"/>
</dbReference>
<accession>A0A8I6S1B2</accession>
<dbReference type="Pfam" id="PF00300">
    <property type="entry name" value="His_Phos_1"/>
    <property type="match status" value="1"/>
</dbReference>
<keyword evidence="3" id="KW-0067">ATP-binding</keyword>
<dbReference type="PRINTS" id="PR00991">
    <property type="entry name" value="6PFRUCTKNASE"/>
</dbReference>
<protein>
    <recommendedName>
        <fullName evidence="6">6-phosphofructo-2-kinase domain-containing protein</fullName>
    </recommendedName>
</protein>